<dbReference type="OrthoDB" id="7374999at2"/>
<name>A0A545TG62_9PROT</name>
<proteinExistence type="predicted"/>
<feature type="transmembrane region" description="Helical" evidence="1">
    <location>
        <begin position="162"/>
        <end position="186"/>
    </location>
</feature>
<sequence length="286" mass="31379">MTDGGQNTSVKPRFPLLVLVRASYRFVFENKAFLPLVLFQPALLYLILSFFIDVGGFEFSDEVQTGASGRDTVGFSVNGVALTLVVFVPASLLFVSWHRLILLAGSEGQPRWLYPPRTRHWKYFGYMTGGLLAGLVSVAFTIIAASIVLAVLASLLGAIALLFHYLFLVMLPAAYVVLFARLSFLFPAIAVDEPYSIADSWHQTTHITWPLAIGFLLCFLPGGLLLLAMNMILSDFIRGYGGVPLWLEAANLFVLSYSSLVSVTFITFVFQGQSGWVQARSGSESS</sequence>
<keyword evidence="1" id="KW-0472">Membrane</keyword>
<dbReference type="Proteomes" id="UP000315252">
    <property type="component" value="Unassembled WGS sequence"/>
</dbReference>
<evidence type="ECO:0000313" key="2">
    <source>
        <dbReference type="EMBL" id="TQV76203.1"/>
    </source>
</evidence>
<dbReference type="RefSeq" id="WP_142898466.1">
    <property type="nucleotide sequence ID" value="NZ_ML660059.1"/>
</dbReference>
<organism evidence="2 3">
    <name type="scientific">Denitrobaculum tricleocarpae</name>
    <dbReference type="NCBI Taxonomy" id="2591009"/>
    <lineage>
        <taxon>Bacteria</taxon>
        <taxon>Pseudomonadati</taxon>
        <taxon>Pseudomonadota</taxon>
        <taxon>Alphaproteobacteria</taxon>
        <taxon>Rhodospirillales</taxon>
        <taxon>Rhodospirillaceae</taxon>
        <taxon>Denitrobaculum</taxon>
    </lineage>
</organism>
<protein>
    <submittedName>
        <fullName evidence="2">Uncharacterized protein</fullName>
    </submittedName>
</protein>
<reference evidence="2 3" key="1">
    <citation type="submission" date="2019-06" db="EMBL/GenBank/DDBJ databases">
        <title>Whole genome sequence for Rhodospirillaceae sp. R148.</title>
        <authorList>
            <person name="Wang G."/>
        </authorList>
    </citation>
    <scope>NUCLEOTIDE SEQUENCE [LARGE SCALE GENOMIC DNA]</scope>
    <source>
        <strain evidence="2 3">R148</strain>
    </source>
</reference>
<evidence type="ECO:0000256" key="1">
    <source>
        <dbReference type="SAM" id="Phobius"/>
    </source>
</evidence>
<keyword evidence="3" id="KW-1185">Reference proteome</keyword>
<feature type="transmembrane region" description="Helical" evidence="1">
    <location>
        <begin position="80"/>
        <end position="102"/>
    </location>
</feature>
<feature type="transmembrane region" description="Helical" evidence="1">
    <location>
        <begin position="207"/>
        <end position="229"/>
    </location>
</feature>
<feature type="transmembrane region" description="Helical" evidence="1">
    <location>
        <begin position="123"/>
        <end position="156"/>
    </location>
</feature>
<evidence type="ECO:0000313" key="3">
    <source>
        <dbReference type="Proteomes" id="UP000315252"/>
    </source>
</evidence>
<feature type="transmembrane region" description="Helical" evidence="1">
    <location>
        <begin position="32"/>
        <end position="52"/>
    </location>
</feature>
<comment type="caution">
    <text evidence="2">The sequence shown here is derived from an EMBL/GenBank/DDBJ whole genome shotgun (WGS) entry which is preliminary data.</text>
</comment>
<feature type="transmembrane region" description="Helical" evidence="1">
    <location>
        <begin position="249"/>
        <end position="270"/>
    </location>
</feature>
<keyword evidence="1" id="KW-1133">Transmembrane helix</keyword>
<dbReference type="AlphaFoldDB" id="A0A545TG62"/>
<accession>A0A545TG62</accession>
<gene>
    <name evidence="2" type="ORF">FKG95_21435</name>
</gene>
<dbReference type="EMBL" id="VHSH01000008">
    <property type="protein sequence ID" value="TQV76203.1"/>
    <property type="molecule type" value="Genomic_DNA"/>
</dbReference>
<keyword evidence="1" id="KW-0812">Transmembrane</keyword>